<evidence type="ECO:0000313" key="1">
    <source>
        <dbReference type="EMBL" id="KAJ6640930.1"/>
    </source>
</evidence>
<protein>
    <submittedName>
        <fullName evidence="1">Uncharacterized protein</fullName>
    </submittedName>
</protein>
<name>A0A9Q0S2A5_9DIPT</name>
<keyword evidence="2" id="KW-1185">Reference proteome</keyword>
<proteinExistence type="predicted"/>
<dbReference type="EMBL" id="WJQU01000002">
    <property type="protein sequence ID" value="KAJ6640930.1"/>
    <property type="molecule type" value="Genomic_DNA"/>
</dbReference>
<reference evidence="1" key="1">
    <citation type="submission" date="2022-07" db="EMBL/GenBank/DDBJ databases">
        <authorList>
            <person name="Trinca V."/>
            <person name="Uliana J.V.C."/>
            <person name="Torres T.T."/>
            <person name="Ward R.J."/>
            <person name="Monesi N."/>
        </authorList>
    </citation>
    <scope>NUCLEOTIDE SEQUENCE</scope>
    <source>
        <strain evidence="1">HSMRA1968</strain>
        <tissue evidence="1">Whole embryos</tissue>
    </source>
</reference>
<organism evidence="1 2">
    <name type="scientific">Pseudolycoriella hygida</name>
    <dbReference type="NCBI Taxonomy" id="35572"/>
    <lineage>
        <taxon>Eukaryota</taxon>
        <taxon>Metazoa</taxon>
        <taxon>Ecdysozoa</taxon>
        <taxon>Arthropoda</taxon>
        <taxon>Hexapoda</taxon>
        <taxon>Insecta</taxon>
        <taxon>Pterygota</taxon>
        <taxon>Neoptera</taxon>
        <taxon>Endopterygota</taxon>
        <taxon>Diptera</taxon>
        <taxon>Nematocera</taxon>
        <taxon>Sciaroidea</taxon>
        <taxon>Sciaridae</taxon>
        <taxon>Pseudolycoriella</taxon>
    </lineage>
</organism>
<accession>A0A9Q0S2A5</accession>
<dbReference type="Proteomes" id="UP001151699">
    <property type="component" value="Chromosome B"/>
</dbReference>
<sequence>MVEIPMLELRHERANIAWPLMISLELKTVKDDTADRDASWSSFDLSPFSVDPNNQQPLCLTFTSLRVTSFTSLAIAMSFSKFSSRLMTGWINLI</sequence>
<dbReference type="AlphaFoldDB" id="A0A9Q0S2A5"/>
<evidence type="ECO:0000313" key="2">
    <source>
        <dbReference type="Proteomes" id="UP001151699"/>
    </source>
</evidence>
<comment type="caution">
    <text evidence="1">The sequence shown here is derived from an EMBL/GenBank/DDBJ whole genome shotgun (WGS) entry which is preliminary data.</text>
</comment>
<gene>
    <name evidence="1" type="ORF">Bhyg_05863</name>
</gene>